<reference evidence="2" key="1">
    <citation type="submission" date="2019-03" db="EMBL/GenBank/DDBJ databases">
        <title>Flavobacterium sp.</title>
        <authorList>
            <person name="Kim H."/>
        </authorList>
    </citation>
    <scope>NUCLEOTIDE SEQUENCE [LARGE SCALE GENOMIC DNA]</scope>
    <source>
        <strain evidence="2">GS13</strain>
    </source>
</reference>
<keyword evidence="2" id="KW-1185">Reference proteome</keyword>
<protein>
    <submittedName>
        <fullName evidence="1">GNAT family N-acetyltransferase</fullName>
    </submittedName>
</protein>
<dbReference type="KEGG" id="fnk:E1750_13325"/>
<gene>
    <name evidence="1" type="ORF">E1750_13325</name>
</gene>
<sequence length="382" mass="44428">MKTPLDITIYQSVAELPASWNDLAHENIFLSKEYLEVLELSAPSNMHCHFIGLFKAGALVGIAISQLLDLNQLASFGERDQCVKTAVRNVFFNKFCSHILIIGNNMLTGQNAFAFSNKIEASELLVGLKLAAEKLKNLFKTKGLKVHITTYKDFPEKDLTAFQQAEFQDNFQYSTQPNMIFDIPNHWQSEQDYIEALTKKYRDQYKRARKKAQGVEKRKMHLDDIIKHEETIYDLYYHVAENAHFNTFFLAKNHFRTFKELLKDKFLFYGYFLDGKLIGFNTLIKNGAVMDTYFLGYDDSIQRDKMLYLNMLYDMVAYSINKGFEEIIFARTALEIKSSIGAKPQKMYGFAKHSNAFADLFFEKVYGYLEPEIVWKERNPFK</sequence>
<dbReference type="GO" id="GO:0016740">
    <property type="term" value="F:transferase activity"/>
    <property type="evidence" value="ECO:0007669"/>
    <property type="project" value="UniProtKB-KW"/>
</dbReference>
<proteinExistence type="predicted"/>
<name>A0A4V1AGZ3_9FLAO</name>
<dbReference type="OrthoDB" id="240921at2"/>
<evidence type="ECO:0000313" key="2">
    <source>
        <dbReference type="Proteomes" id="UP000291124"/>
    </source>
</evidence>
<dbReference type="EMBL" id="CP037933">
    <property type="protein sequence ID" value="QBN19742.1"/>
    <property type="molecule type" value="Genomic_DNA"/>
</dbReference>
<accession>A0A4V1AGZ3</accession>
<dbReference type="InterPro" id="IPR016181">
    <property type="entry name" value="Acyl_CoA_acyltransferase"/>
</dbReference>
<dbReference type="SUPFAM" id="SSF55729">
    <property type="entry name" value="Acyl-CoA N-acyltransferases (Nat)"/>
    <property type="match status" value="1"/>
</dbReference>
<dbReference type="RefSeq" id="WP_133277258.1">
    <property type="nucleotide sequence ID" value="NZ_CP037933.1"/>
</dbReference>
<organism evidence="1 2">
    <name type="scientific">Flavobacterium nackdongense</name>
    <dbReference type="NCBI Taxonomy" id="2547394"/>
    <lineage>
        <taxon>Bacteria</taxon>
        <taxon>Pseudomonadati</taxon>
        <taxon>Bacteroidota</taxon>
        <taxon>Flavobacteriia</taxon>
        <taxon>Flavobacteriales</taxon>
        <taxon>Flavobacteriaceae</taxon>
        <taxon>Flavobacterium</taxon>
    </lineage>
</organism>
<dbReference type="AlphaFoldDB" id="A0A4V1AGZ3"/>
<dbReference type="Gene3D" id="3.40.630.30">
    <property type="match status" value="1"/>
</dbReference>
<evidence type="ECO:0000313" key="1">
    <source>
        <dbReference type="EMBL" id="QBN19742.1"/>
    </source>
</evidence>
<dbReference type="Proteomes" id="UP000291124">
    <property type="component" value="Chromosome"/>
</dbReference>
<keyword evidence="1" id="KW-0808">Transferase</keyword>